<evidence type="ECO:0000256" key="4">
    <source>
        <dbReference type="ARBA" id="ARBA00022553"/>
    </source>
</evidence>
<feature type="compositionally biased region" description="Pro residues" evidence="6">
    <location>
        <begin position="409"/>
        <end position="420"/>
    </location>
</feature>
<dbReference type="Pfam" id="PF16453">
    <property type="entry name" value="IQ_SEC7_PH"/>
    <property type="match status" value="1"/>
</dbReference>
<dbReference type="InterPro" id="IPR035999">
    <property type="entry name" value="Sec7_dom_sf"/>
</dbReference>
<evidence type="ECO:0000313" key="8">
    <source>
        <dbReference type="EMBL" id="KAG5682771.1"/>
    </source>
</evidence>
<dbReference type="AlphaFoldDB" id="A0A9J6CMB6"/>
<feature type="compositionally biased region" description="Low complexity" evidence="6">
    <location>
        <begin position="966"/>
        <end position="1001"/>
    </location>
</feature>
<feature type="compositionally biased region" description="Basic residues" evidence="6">
    <location>
        <begin position="67"/>
        <end position="77"/>
    </location>
</feature>
<dbReference type="EMBL" id="JADBJN010000001">
    <property type="protein sequence ID" value="KAG5682771.1"/>
    <property type="molecule type" value="Genomic_DNA"/>
</dbReference>
<dbReference type="FunFam" id="1.10.220.20:FF:000001">
    <property type="entry name" value="IQ motif and SEC7 domain-containing protein 1"/>
    <property type="match status" value="1"/>
</dbReference>
<feature type="compositionally biased region" description="Basic residues" evidence="6">
    <location>
        <begin position="432"/>
        <end position="446"/>
    </location>
</feature>
<dbReference type="InterPro" id="IPR023394">
    <property type="entry name" value="Sec7_C_sf"/>
</dbReference>
<feature type="region of interest" description="Disordered" evidence="6">
    <location>
        <begin position="284"/>
        <end position="303"/>
    </location>
</feature>
<keyword evidence="5" id="KW-0175">Coiled coil</keyword>
<feature type="compositionally biased region" description="Low complexity" evidence="6">
    <location>
        <begin position="909"/>
        <end position="921"/>
    </location>
</feature>
<comment type="similarity">
    <text evidence="2">Belongs to the BRAG family.</text>
</comment>
<comment type="caution">
    <text evidence="8">The sequence shown here is derived from an EMBL/GenBank/DDBJ whole genome shotgun (WGS) entry which is preliminary data.</text>
</comment>
<dbReference type="PANTHER" id="PTHR10663:SF342">
    <property type="entry name" value="FI21420P1"/>
    <property type="match status" value="1"/>
</dbReference>
<dbReference type="PROSITE" id="PS50190">
    <property type="entry name" value="SEC7"/>
    <property type="match status" value="1"/>
</dbReference>
<feature type="compositionally biased region" description="Low complexity" evidence="6">
    <location>
        <begin position="285"/>
        <end position="303"/>
    </location>
</feature>
<feature type="compositionally biased region" description="Polar residues" evidence="6">
    <location>
        <begin position="1002"/>
        <end position="1021"/>
    </location>
</feature>
<sequence>MEDHKKNSSKIDNIKSSSAAVEHSKKSSLPQTSDRPLCSTTGSFNTSTEQYSFENQSSSSSFGSESHHHHHHHHHHQHVIDSHLSYDIEDDIINMDDDESNHSYVYLQSQQHYTPPPVEFQEGSTPQHQPSLIKKGSIMRNNPELMKRNRQNNSSYELSQDLLDKQIELLERKYGGIRARKAAICIQRAFRHYKMVKKFASITAMAKADKRISNRCSMQSLISVGEQESSDLGISQAGQKVCAIISATPPGQPRPSANRAVSFRERRNVLDSNFNQVAVKRQPLSQSNFQQQHPSQSSQPPHSHAYVNLLHSQDQQYNNYQNYHSHNNSNNNNYASNNSSLNSSSLHQYELNISSSSANTTMNSSWNSYSNSPNASLIAQQQYYVRPRTSSISNKKVPPEVPKRTSSIQPPPQSTPPQKYPPQAYAVQQSSRSHHHHHHHHHHHAQMKAVAHSQQQFYKTENGNHSSPDSLSLSSNSPVPNHSHSHWQNQTSIEQQTQHILHQQYILEQKHIQQQLIQQQNEIQLQAKLSETIRKRQYRIGLNLFNKKPEKGITYLMHKNFLENSPHAVSKFLISRKGLSRQMIGEYLGNLQQPFNMAVLEYFVEEMDCSGLPIDVALRKFQSYFRMPGEAQKIERLMEVFSHRYAVCNPDVVAKLRSPDTIFVLAFAIIMLNTDLHTPNIKADRRMKCEDFIKNLRGIDDCMDIDKNILVGIYERIKESEFKTASDHVTQVMKVQKTIVGKKLNLAVPHRRLVCYCRLYEIDINKKERQGLHQREVFLFNDLLVVTKILTKKKASVTYTFRNSFSLVGLVVTLLDVPNYPFCIRLSQKADKKILATFNARNEHDRCKFADDLRESIAEMDEMESIRIEMELERQMKATRCVGNGMNNNNVENRDSGVGDIEALEFTTTSKSSSFDTKSNSGNDIQNGQLKRGGALSNSLLDIHDQFGNECRQRRGSVGSLDSGMSISFQSNSTNNNNASNCKNPESSTTSTTNINTYVSTQTSAIVQRQPSQQQHANGNSHPMMIPPLLPNSALYQYNNDQMVHMHELYEEHTHTRSHVDGRSTDV</sequence>
<keyword evidence="4" id="KW-0597">Phosphoprotein</keyword>
<dbReference type="SMART" id="SM00222">
    <property type="entry name" value="Sec7"/>
    <property type="match status" value="1"/>
</dbReference>
<evidence type="ECO:0000259" key="7">
    <source>
        <dbReference type="PROSITE" id="PS50190"/>
    </source>
</evidence>
<dbReference type="GO" id="GO:0005737">
    <property type="term" value="C:cytoplasm"/>
    <property type="evidence" value="ECO:0007669"/>
    <property type="project" value="UniProtKB-SubCell"/>
</dbReference>
<feature type="compositionally biased region" description="Polar residues" evidence="6">
    <location>
        <begin position="27"/>
        <end position="56"/>
    </location>
</feature>
<dbReference type="GO" id="GO:0030036">
    <property type="term" value="P:actin cytoskeleton organization"/>
    <property type="evidence" value="ECO:0007669"/>
    <property type="project" value="TreeGrafter"/>
</dbReference>
<evidence type="ECO:0000256" key="2">
    <source>
        <dbReference type="ARBA" id="ARBA00006248"/>
    </source>
</evidence>
<keyword evidence="9" id="KW-1185">Reference proteome</keyword>
<comment type="subcellular location">
    <subcellularLocation>
        <location evidence="1">Cytoplasm</location>
    </subcellularLocation>
</comment>
<evidence type="ECO:0000256" key="6">
    <source>
        <dbReference type="SAM" id="MobiDB-lite"/>
    </source>
</evidence>
<dbReference type="GO" id="GO:0005085">
    <property type="term" value="F:guanyl-nucleotide exchange factor activity"/>
    <property type="evidence" value="ECO:0007669"/>
    <property type="project" value="InterPro"/>
</dbReference>
<name>A0A9J6CMB6_POLVA</name>
<feature type="compositionally biased region" description="Polar residues" evidence="6">
    <location>
        <begin position="452"/>
        <end position="463"/>
    </location>
</feature>
<feature type="region of interest" description="Disordered" evidence="6">
    <location>
        <begin position="954"/>
        <end position="1028"/>
    </location>
</feature>
<dbReference type="SUPFAM" id="SSF48425">
    <property type="entry name" value="Sec7 domain"/>
    <property type="match status" value="1"/>
</dbReference>
<keyword evidence="3" id="KW-0963">Cytoplasm</keyword>
<dbReference type="Gene3D" id="1.10.1000.11">
    <property type="entry name" value="Arf Nucleotide-binding Site Opener,domain 2"/>
    <property type="match status" value="1"/>
</dbReference>
<evidence type="ECO:0000256" key="1">
    <source>
        <dbReference type="ARBA" id="ARBA00004496"/>
    </source>
</evidence>
<dbReference type="Pfam" id="PF01369">
    <property type="entry name" value="Sec7"/>
    <property type="match status" value="1"/>
</dbReference>
<dbReference type="OrthoDB" id="430364at2759"/>
<feature type="region of interest" description="Disordered" evidence="6">
    <location>
        <begin position="1"/>
        <end position="81"/>
    </location>
</feature>
<feature type="region of interest" description="Disordered" evidence="6">
    <location>
        <begin position="909"/>
        <end position="931"/>
    </location>
</feature>
<reference evidence="8" key="1">
    <citation type="submission" date="2021-03" db="EMBL/GenBank/DDBJ databases">
        <title>Chromosome level genome of the anhydrobiotic midge Polypedilum vanderplanki.</title>
        <authorList>
            <person name="Yoshida Y."/>
            <person name="Kikawada T."/>
            <person name="Gusev O."/>
        </authorList>
    </citation>
    <scope>NUCLEOTIDE SEQUENCE</scope>
    <source>
        <strain evidence="8">NIAS01</strain>
        <tissue evidence="8">Whole body or cell culture</tissue>
    </source>
</reference>
<evidence type="ECO:0000313" key="9">
    <source>
        <dbReference type="Proteomes" id="UP001107558"/>
    </source>
</evidence>
<evidence type="ECO:0000256" key="3">
    <source>
        <dbReference type="ARBA" id="ARBA00022490"/>
    </source>
</evidence>
<dbReference type="Proteomes" id="UP001107558">
    <property type="component" value="Chromosome 1"/>
</dbReference>
<dbReference type="FunFam" id="1.10.1000.11:FF:000009">
    <property type="entry name" value="IQ motif and SEC7 domain-containing protein"/>
    <property type="match status" value="1"/>
</dbReference>
<feature type="region of interest" description="Disordered" evidence="6">
    <location>
        <begin position="389"/>
        <end position="490"/>
    </location>
</feature>
<organism evidence="8 9">
    <name type="scientific">Polypedilum vanderplanki</name>
    <name type="common">Sleeping chironomid midge</name>
    <dbReference type="NCBI Taxonomy" id="319348"/>
    <lineage>
        <taxon>Eukaryota</taxon>
        <taxon>Metazoa</taxon>
        <taxon>Ecdysozoa</taxon>
        <taxon>Arthropoda</taxon>
        <taxon>Hexapoda</taxon>
        <taxon>Insecta</taxon>
        <taxon>Pterygota</taxon>
        <taxon>Neoptera</taxon>
        <taxon>Endopterygota</taxon>
        <taxon>Diptera</taxon>
        <taxon>Nematocera</taxon>
        <taxon>Chironomoidea</taxon>
        <taxon>Chironomidae</taxon>
        <taxon>Chironominae</taxon>
        <taxon>Polypedilum</taxon>
        <taxon>Polypedilum</taxon>
    </lineage>
</organism>
<evidence type="ECO:0000256" key="5">
    <source>
        <dbReference type="ARBA" id="ARBA00023054"/>
    </source>
</evidence>
<dbReference type="InterPro" id="IPR000904">
    <property type="entry name" value="Sec7_dom"/>
</dbReference>
<dbReference type="SUPFAM" id="SSF50729">
    <property type="entry name" value="PH domain-like"/>
    <property type="match status" value="1"/>
</dbReference>
<feature type="region of interest" description="Disordered" evidence="6">
    <location>
        <begin position="320"/>
        <end position="343"/>
    </location>
</feature>
<feature type="domain" description="SEC7" evidence="7">
    <location>
        <begin position="534"/>
        <end position="720"/>
    </location>
</feature>
<dbReference type="InterPro" id="IPR011993">
    <property type="entry name" value="PH-like_dom_sf"/>
</dbReference>
<protein>
    <recommendedName>
        <fullName evidence="7">SEC7 domain-containing protein</fullName>
    </recommendedName>
</protein>
<feature type="compositionally biased region" description="Low complexity" evidence="6">
    <location>
        <begin position="464"/>
        <end position="482"/>
    </location>
</feature>
<dbReference type="PROSITE" id="PS50096">
    <property type="entry name" value="IQ"/>
    <property type="match status" value="1"/>
</dbReference>
<dbReference type="CDD" id="cd00171">
    <property type="entry name" value="Sec7"/>
    <property type="match status" value="1"/>
</dbReference>
<dbReference type="PANTHER" id="PTHR10663">
    <property type="entry name" value="GUANYL-NUCLEOTIDE EXCHANGE FACTOR"/>
    <property type="match status" value="1"/>
</dbReference>
<dbReference type="CDD" id="cd13318">
    <property type="entry name" value="PH_IQSEC"/>
    <property type="match status" value="1"/>
</dbReference>
<dbReference type="InterPro" id="IPR033742">
    <property type="entry name" value="IQSEC_PH"/>
</dbReference>
<proteinExistence type="inferred from homology"/>
<dbReference type="Gene3D" id="1.10.220.20">
    <property type="match status" value="1"/>
</dbReference>
<dbReference type="Gene3D" id="2.30.29.30">
    <property type="entry name" value="Pleckstrin-homology domain (PH domain)/Phosphotyrosine-binding domain (PTB)"/>
    <property type="match status" value="1"/>
</dbReference>
<gene>
    <name evidence="8" type="ORF">PVAND_012103</name>
</gene>
<accession>A0A9J6CMB6</accession>
<dbReference type="GO" id="GO:0032012">
    <property type="term" value="P:regulation of ARF protein signal transduction"/>
    <property type="evidence" value="ECO:0007669"/>
    <property type="project" value="InterPro"/>
</dbReference>